<reference evidence="1 2" key="1">
    <citation type="submission" date="2016-12" db="EMBL/GenBank/DDBJ databases">
        <title>Thioflexothrix psekupsii D3 genome sequencing and assembly.</title>
        <authorList>
            <person name="Fomenkov A."/>
            <person name="Vincze T."/>
            <person name="Grabovich M."/>
            <person name="Anton B.P."/>
            <person name="Dubinina G."/>
            <person name="Orlova M."/>
            <person name="Belousova E."/>
            <person name="Roberts R.J."/>
        </authorList>
    </citation>
    <scope>NUCLEOTIDE SEQUENCE [LARGE SCALE GENOMIC DNA]</scope>
    <source>
        <strain evidence="1">D3</strain>
    </source>
</reference>
<evidence type="ECO:0000313" key="1">
    <source>
        <dbReference type="EMBL" id="OUD16225.1"/>
    </source>
</evidence>
<dbReference type="RefSeq" id="WP_086486625.1">
    <property type="nucleotide sequence ID" value="NZ_MSLT01000001.1"/>
</dbReference>
<accession>A0A251XCX5</accession>
<dbReference type="AlphaFoldDB" id="A0A251XCX5"/>
<dbReference type="OrthoDB" id="5769354at2"/>
<gene>
    <name evidence="1" type="ORF">TPSD3_00420</name>
</gene>
<protein>
    <submittedName>
        <fullName evidence="1">Uncharacterized protein</fullName>
    </submittedName>
</protein>
<organism evidence="1 2">
    <name type="scientific">Thioflexithrix psekupsensis</name>
    <dbReference type="NCBI Taxonomy" id="1570016"/>
    <lineage>
        <taxon>Bacteria</taxon>
        <taxon>Pseudomonadati</taxon>
        <taxon>Pseudomonadota</taxon>
        <taxon>Gammaproteobacteria</taxon>
        <taxon>Thiotrichales</taxon>
        <taxon>Thioflexithrix</taxon>
    </lineage>
</organism>
<proteinExistence type="predicted"/>
<dbReference type="EMBL" id="MSLT01000001">
    <property type="protein sequence ID" value="OUD16225.1"/>
    <property type="molecule type" value="Genomic_DNA"/>
</dbReference>
<comment type="caution">
    <text evidence="1">The sequence shown here is derived from an EMBL/GenBank/DDBJ whole genome shotgun (WGS) entry which is preliminary data.</text>
</comment>
<dbReference type="Proteomes" id="UP000194798">
    <property type="component" value="Unassembled WGS sequence"/>
</dbReference>
<name>A0A251XCX5_9GAMM</name>
<sequence>MNLEKLNALKQKVVDTQDLAEVWNDFFDHFGQRPEFIQSGQRTQHPKLQQMVESLGKEMANPAAASAELLLSEIPQYHFYHGACFLSGKMVSLLYFSDVNVGITAVGTFGNGTTFSRFSC</sequence>
<evidence type="ECO:0000313" key="2">
    <source>
        <dbReference type="Proteomes" id="UP000194798"/>
    </source>
</evidence>
<keyword evidence="2" id="KW-1185">Reference proteome</keyword>